<dbReference type="SUPFAM" id="SSF53098">
    <property type="entry name" value="Ribonuclease H-like"/>
    <property type="match status" value="1"/>
</dbReference>
<dbReference type="GO" id="GO:0004190">
    <property type="term" value="F:aspartic-type endopeptidase activity"/>
    <property type="evidence" value="ECO:0007669"/>
    <property type="project" value="UniProtKB-KW"/>
</dbReference>
<reference evidence="3 4" key="1">
    <citation type="journal article" date="2018" name="PLoS Genet.">
        <title>Population sequencing reveals clonal diversity and ancestral inbreeding in the grapevine cultivar Chardonnay.</title>
        <authorList>
            <person name="Roach M.J."/>
            <person name="Johnson D.L."/>
            <person name="Bohlmann J."/>
            <person name="van Vuuren H.J."/>
            <person name="Jones S.J."/>
            <person name="Pretorius I.S."/>
            <person name="Schmidt S.A."/>
            <person name="Borneman A.R."/>
        </authorList>
    </citation>
    <scope>NUCLEOTIDE SEQUENCE [LARGE SCALE GENOMIC DNA]</scope>
    <source>
        <strain evidence="4">cv. Chardonnay</strain>
        <tissue evidence="3">Leaf</tissue>
    </source>
</reference>
<evidence type="ECO:0000313" key="3">
    <source>
        <dbReference type="EMBL" id="RVW21102.1"/>
    </source>
</evidence>
<evidence type="ECO:0000259" key="2">
    <source>
        <dbReference type="PROSITE" id="PS50994"/>
    </source>
</evidence>
<dbReference type="GO" id="GO:0015074">
    <property type="term" value="P:DNA integration"/>
    <property type="evidence" value="ECO:0007669"/>
    <property type="project" value="InterPro"/>
</dbReference>
<dbReference type="Pfam" id="PF00665">
    <property type="entry name" value="rve"/>
    <property type="match status" value="1"/>
</dbReference>
<dbReference type="PANTHER" id="PTHR11439:SF455">
    <property type="entry name" value="RLK (RECEPTOR-LIKE PROTEIN KINASE) 8, PUTATIVE-RELATED"/>
    <property type="match status" value="1"/>
</dbReference>
<accession>A0A438CCX4</accession>
<keyword evidence="1" id="KW-0645">Protease</keyword>
<protein>
    <submittedName>
        <fullName evidence="3">Retrovirus-related Pol polyprotein from transposon RE1</fullName>
    </submittedName>
</protein>
<dbReference type="CDD" id="cd09272">
    <property type="entry name" value="RNase_HI_RT_Ty1"/>
    <property type="match status" value="1"/>
</dbReference>
<proteinExistence type="predicted"/>
<dbReference type="SUPFAM" id="SSF56672">
    <property type="entry name" value="DNA/RNA polymerases"/>
    <property type="match status" value="1"/>
</dbReference>
<name>A0A438CCX4_VITVI</name>
<dbReference type="Pfam" id="PF22936">
    <property type="entry name" value="Pol_BBD"/>
    <property type="match status" value="1"/>
</dbReference>
<dbReference type="Pfam" id="PF07727">
    <property type="entry name" value="RVT_2"/>
    <property type="match status" value="1"/>
</dbReference>
<dbReference type="InterPro" id="IPR013103">
    <property type="entry name" value="RVT_2"/>
</dbReference>
<dbReference type="AlphaFoldDB" id="A0A438CCX4"/>
<sequence length="993" mass="110290">MNNQLAAMVATPSTVGDGSWYMDTGATHHLTPNLNNLNSHTPFAGSDKVIVGNGNRLNISNIGHSTISSVSRSLNLKNILHVPQLTTNLISVNRLCTNNNVTVELFTNGFVVKDQASKKALLQGNLNYGLYKLSSSTPSRRYQDPDDNKLAGRTSLTTEVPCMSSTLQLPNKAVLWHFRLGHLACKIVNKVLSPCSLPPEHWTGVCEPCQMEKSHRLPFTLSESRASRPFALVHSDLWGLDPVVGANGARYFVLFVDDHTRFSWLYLLASKNQAISAFLQFKVMIETQFDTKVRMIQTDWGEEFQAFTNTLCKFEILHRVSCPSTSQQNGCVERKHRHVVEVDFPFAKPSTVQPPCHVSSSHCAIPLVILTTPISSLLPSSSSPSSKLVPISDDSVSISSSKVAPIPIVQPSFSHVPPSCHPMTTFAKNGIFKPKIFMSPTETIFHSPCESNSFKETAKVSEWQQAMHLEFEALMNNKTWVLVPSPSNHNIIGCRWVYKLKYKPDRTVERYKARLVAKGFHQTLCFDYFEIFSPVVKPTTICVVLSLALSKNWSIRQLDVHNAFLNGDLSEQVFMTQSPGFVDPSKPNFVCKLTKALYGLKQAPRAWFTKLSSALVKWGFSMSQADTSMFVYCNNSAMLVILVYVDDIIVTGSSSLFIEQLISSLNSCFALKDLGPLNFFLGIEVLNSGSSLHLSQARYICDLLQRAGLSESKSMTSPMAAGPVLSIADGTRLEDPTLYRSLVGALQYCTITRPDIAYTVNKLCQFMHAPTSTHLQAVKRVLRYLKGSLFYGFSFQPSSSLDLIAYIDADWASCPDDRHSTSGYCIFFGGNLVSWSASKQKVVSRSSTEFDYKGLANAATELTWIQSLLKELFVPLFQPHVLYCDNLSTTYLATNLVLHSRAKHVEIDYHFVREQVLQKILDVRFLPFEDQVADILTKALSTQRFLHLRSKLTRGGVGDSRLMPVKAFGVASLIIGAAAQPSLASSTLLTFTR</sequence>
<dbReference type="GO" id="GO:0003676">
    <property type="term" value="F:nucleic acid binding"/>
    <property type="evidence" value="ECO:0007669"/>
    <property type="project" value="InterPro"/>
</dbReference>
<dbReference type="Proteomes" id="UP000288805">
    <property type="component" value="Unassembled WGS sequence"/>
</dbReference>
<keyword evidence="1" id="KW-0064">Aspartyl protease</keyword>
<feature type="domain" description="Integrase catalytic" evidence="2">
    <location>
        <begin position="225"/>
        <end position="341"/>
    </location>
</feature>
<organism evidence="3 4">
    <name type="scientific">Vitis vinifera</name>
    <name type="common">Grape</name>
    <dbReference type="NCBI Taxonomy" id="29760"/>
    <lineage>
        <taxon>Eukaryota</taxon>
        <taxon>Viridiplantae</taxon>
        <taxon>Streptophyta</taxon>
        <taxon>Embryophyta</taxon>
        <taxon>Tracheophyta</taxon>
        <taxon>Spermatophyta</taxon>
        <taxon>Magnoliopsida</taxon>
        <taxon>eudicotyledons</taxon>
        <taxon>Gunneridae</taxon>
        <taxon>Pentapetalae</taxon>
        <taxon>rosids</taxon>
        <taxon>Vitales</taxon>
        <taxon>Vitaceae</taxon>
        <taxon>Viteae</taxon>
        <taxon>Vitis</taxon>
    </lineage>
</organism>
<gene>
    <name evidence="3" type="primary">RE1_2297</name>
    <name evidence="3" type="ORF">CK203_114792</name>
</gene>
<dbReference type="PROSITE" id="PS50994">
    <property type="entry name" value="INTEGRASE"/>
    <property type="match status" value="1"/>
</dbReference>
<dbReference type="InterPro" id="IPR043502">
    <property type="entry name" value="DNA/RNA_pol_sf"/>
</dbReference>
<dbReference type="InterPro" id="IPR036397">
    <property type="entry name" value="RNaseH_sf"/>
</dbReference>
<dbReference type="InterPro" id="IPR001584">
    <property type="entry name" value="Integrase_cat-core"/>
</dbReference>
<dbReference type="PANTHER" id="PTHR11439">
    <property type="entry name" value="GAG-POL-RELATED RETROTRANSPOSON"/>
    <property type="match status" value="1"/>
</dbReference>
<dbReference type="InterPro" id="IPR054722">
    <property type="entry name" value="PolX-like_BBD"/>
</dbReference>
<dbReference type="EMBL" id="QGNW01002314">
    <property type="protein sequence ID" value="RVW21102.1"/>
    <property type="molecule type" value="Genomic_DNA"/>
</dbReference>
<comment type="caution">
    <text evidence="3">The sequence shown here is derived from an EMBL/GenBank/DDBJ whole genome shotgun (WGS) entry which is preliminary data.</text>
</comment>
<evidence type="ECO:0000313" key="4">
    <source>
        <dbReference type="Proteomes" id="UP000288805"/>
    </source>
</evidence>
<evidence type="ECO:0000256" key="1">
    <source>
        <dbReference type="ARBA" id="ARBA00022750"/>
    </source>
</evidence>
<dbReference type="Gene3D" id="3.30.420.10">
    <property type="entry name" value="Ribonuclease H-like superfamily/Ribonuclease H"/>
    <property type="match status" value="1"/>
</dbReference>
<keyword evidence="1" id="KW-0378">Hydrolase</keyword>
<dbReference type="InterPro" id="IPR012337">
    <property type="entry name" value="RNaseH-like_sf"/>
</dbReference>